<dbReference type="AlphaFoldDB" id="A0A0J8VCW8"/>
<evidence type="ECO:0000313" key="2">
    <source>
        <dbReference type="EMBL" id="PSW23403.1"/>
    </source>
</evidence>
<accession>A0A0J8VCW8</accession>
<dbReference type="PANTHER" id="PTHR43415">
    <property type="entry name" value="SPERMIDINE N(1)-ACETYLTRANSFERASE"/>
    <property type="match status" value="1"/>
</dbReference>
<feature type="domain" description="N-acetyltransferase" evidence="1">
    <location>
        <begin position="1"/>
        <end position="159"/>
    </location>
</feature>
<dbReference type="RefSeq" id="WP_048898271.1">
    <property type="nucleotide sequence ID" value="NZ_AP024852.1"/>
</dbReference>
<keyword evidence="2" id="KW-0808">Transferase</keyword>
<dbReference type="SUPFAM" id="SSF55729">
    <property type="entry name" value="Acyl-CoA N-acyltransferases (Nat)"/>
    <property type="match status" value="1"/>
</dbReference>
<dbReference type="STRING" id="680026.AB733_07895"/>
<dbReference type="Pfam" id="PF00583">
    <property type="entry name" value="Acetyltransf_1"/>
    <property type="match status" value="1"/>
</dbReference>
<gene>
    <name evidence="2" type="ORF">C9I94_14845</name>
</gene>
<dbReference type="PANTHER" id="PTHR43415:SF5">
    <property type="entry name" value="ACETYLTRANSFERASE"/>
    <property type="match status" value="1"/>
</dbReference>
<keyword evidence="3" id="KW-1185">Reference proteome</keyword>
<comment type="caution">
    <text evidence="2">The sequence shown here is derived from an EMBL/GenBank/DDBJ whole genome shotgun (WGS) entry which is preliminary data.</text>
</comment>
<dbReference type="InterPro" id="IPR000182">
    <property type="entry name" value="GNAT_dom"/>
</dbReference>
<dbReference type="EMBL" id="PYLZ01000008">
    <property type="protein sequence ID" value="PSW23403.1"/>
    <property type="molecule type" value="Genomic_DNA"/>
</dbReference>
<dbReference type="Proteomes" id="UP000240481">
    <property type="component" value="Unassembled WGS sequence"/>
</dbReference>
<protein>
    <submittedName>
        <fullName evidence="2">N-acetyltransferase</fullName>
    </submittedName>
</protein>
<evidence type="ECO:0000313" key="3">
    <source>
        <dbReference type="Proteomes" id="UP000240481"/>
    </source>
</evidence>
<dbReference type="Gene3D" id="3.40.630.30">
    <property type="match status" value="1"/>
</dbReference>
<organism evidence="2 3">
    <name type="scientific">Photobacterium swingsii</name>
    <dbReference type="NCBI Taxonomy" id="680026"/>
    <lineage>
        <taxon>Bacteria</taxon>
        <taxon>Pseudomonadati</taxon>
        <taxon>Pseudomonadota</taxon>
        <taxon>Gammaproteobacteria</taxon>
        <taxon>Vibrionales</taxon>
        <taxon>Vibrionaceae</taxon>
        <taxon>Photobacterium</taxon>
    </lineage>
</organism>
<name>A0A0J8VCW8_9GAMM</name>
<reference evidence="2 3" key="1">
    <citation type="submission" date="2018-01" db="EMBL/GenBank/DDBJ databases">
        <title>Whole genome sequencing of Histamine producing bacteria.</title>
        <authorList>
            <person name="Butler K."/>
        </authorList>
    </citation>
    <scope>NUCLEOTIDE SEQUENCE [LARGE SCALE GENOMIC DNA]</scope>
    <source>
        <strain evidence="2 3">DSM 24669</strain>
    </source>
</reference>
<dbReference type="InterPro" id="IPR016181">
    <property type="entry name" value="Acyl_CoA_acyltransferase"/>
</dbReference>
<dbReference type="PROSITE" id="PS51186">
    <property type="entry name" value="GNAT"/>
    <property type="match status" value="1"/>
</dbReference>
<dbReference type="GO" id="GO:0016747">
    <property type="term" value="F:acyltransferase activity, transferring groups other than amino-acyl groups"/>
    <property type="evidence" value="ECO:0007669"/>
    <property type="project" value="InterPro"/>
</dbReference>
<dbReference type="CDD" id="cd04301">
    <property type="entry name" value="NAT_SF"/>
    <property type="match status" value="1"/>
</dbReference>
<sequence>MKLSPFDQQDYHQLIKWIMSAETNYLWGGPVFSYPLDTEQIRIHCKQHQVFPFLLTRSGIKLGYVELYQESHDHFRICRVFIADEYRGQGLAKEMLTLLIDKAVNTLNAKQVSLAVFDHNHAAKACYLSLGFEITSLEKGIRSFNGEPWDLVLMTKAVWPKM</sequence>
<evidence type="ECO:0000259" key="1">
    <source>
        <dbReference type="PROSITE" id="PS51186"/>
    </source>
</evidence>
<proteinExistence type="predicted"/>
<dbReference type="OrthoDB" id="326501at2"/>